<feature type="region of interest" description="Disordered" evidence="1">
    <location>
        <begin position="142"/>
        <end position="182"/>
    </location>
</feature>
<evidence type="ECO:0000256" key="1">
    <source>
        <dbReference type="SAM" id="MobiDB-lite"/>
    </source>
</evidence>
<keyword evidence="3" id="KW-1185">Reference proteome</keyword>
<evidence type="ECO:0008006" key="4">
    <source>
        <dbReference type="Google" id="ProtNLM"/>
    </source>
</evidence>
<dbReference type="EMBL" id="JAQQCL010000026">
    <property type="protein sequence ID" value="MFM0720075.1"/>
    <property type="molecule type" value="Genomic_DNA"/>
</dbReference>
<name>A0ABW9ELW0_9BURK</name>
<comment type="caution">
    <text evidence="2">The sequence shown here is derived from an EMBL/GenBank/DDBJ whole genome shotgun (WGS) entry which is preliminary data.</text>
</comment>
<gene>
    <name evidence="2" type="ORF">PQQ73_27525</name>
</gene>
<evidence type="ECO:0000313" key="2">
    <source>
        <dbReference type="EMBL" id="MFM0720075.1"/>
    </source>
</evidence>
<proteinExistence type="predicted"/>
<protein>
    <recommendedName>
        <fullName evidence="4">Phasin domain-containing protein</fullName>
    </recommendedName>
</protein>
<reference evidence="2 3" key="1">
    <citation type="journal article" date="2024" name="Chem. Sci.">
        <title>Discovery of megapolipeptins by genome mining of a Burkholderiales bacteria collection.</title>
        <authorList>
            <person name="Paulo B.S."/>
            <person name="Recchia M.J.J."/>
            <person name="Lee S."/>
            <person name="Fergusson C.H."/>
            <person name="Romanowski S.B."/>
            <person name="Hernandez A."/>
            <person name="Krull N."/>
            <person name="Liu D.Y."/>
            <person name="Cavanagh H."/>
            <person name="Bos A."/>
            <person name="Gray C.A."/>
            <person name="Murphy B.T."/>
            <person name="Linington R.G."/>
            <person name="Eustaquio A.S."/>
        </authorList>
    </citation>
    <scope>NUCLEOTIDE SEQUENCE [LARGE SCALE GENOMIC DNA]</scope>
    <source>
        <strain evidence="2 3">RL17-350-BIC-E</strain>
    </source>
</reference>
<sequence length="182" mass="19912">MTGKPVTPFDVYRANLTFALQMLGFSLEARQQACEFEMQRIRRDVAAVHGVRSAASAAHDLSKLTASCNTVARDYMATTTNLWQQGVSSAVRLQSAYSEGLHEALATWQSAWSDQWPLHAPNSPAVLLWQEWLQRIQRTAAQTPYGPMGGDDHSEDIPAGSANSGRSRASGGRDQQGDRHVG</sequence>
<accession>A0ABW9ELW0</accession>
<evidence type="ECO:0000313" key="3">
    <source>
        <dbReference type="Proteomes" id="UP001629392"/>
    </source>
</evidence>
<dbReference type="RefSeq" id="WP_408147651.1">
    <property type="nucleotide sequence ID" value="NZ_JAQQCL010000026.1"/>
</dbReference>
<organism evidence="2 3">
    <name type="scientific">Paraburkholderia strydomiana</name>
    <dbReference type="NCBI Taxonomy" id="1245417"/>
    <lineage>
        <taxon>Bacteria</taxon>
        <taxon>Pseudomonadati</taxon>
        <taxon>Pseudomonadota</taxon>
        <taxon>Betaproteobacteria</taxon>
        <taxon>Burkholderiales</taxon>
        <taxon>Burkholderiaceae</taxon>
        <taxon>Paraburkholderia</taxon>
    </lineage>
</organism>
<dbReference type="Proteomes" id="UP001629392">
    <property type="component" value="Unassembled WGS sequence"/>
</dbReference>
<feature type="compositionally biased region" description="Low complexity" evidence="1">
    <location>
        <begin position="159"/>
        <end position="173"/>
    </location>
</feature>